<sequence length="72" mass="7865">MNGRPDIAHRDLNSGVPAPAADPHVRPAERGSFEMLCRDTGVSFDECIEKAQTGWYVKANEALKLRLVEGGL</sequence>
<evidence type="ECO:0000313" key="3">
    <source>
        <dbReference type="Proteomes" id="UP001642900"/>
    </source>
</evidence>
<dbReference type="AlphaFoldDB" id="A0A6G4WDU6"/>
<accession>A0A6G4WDU6</accession>
<feature type="region of interest" description="Disordered" evidence="1">
    <location>
        <begin position="1"/>
        <end position="26"/>
    </location>
</feature>
<keyword evidence="3" id="KW-1185">Reference proteome</keyword>
<comment type="caution">
    <text evidence="2">The sequence shown here is derived from an EMBL/GenBank/DDBJ whole genome shotgun (WGS) entry which is preliminary data.</text>
</comment>
<reference evidence="2 3" key="1">
    <citation type="submission" date="2020-02" db="EMBL/GenBank/DDBJ databases">
        <title>Genome sequence of strain CCNWXJ40-4.</title>
        <authorList>
            <person name="Gao J."/>
            <person name="Sun J."/>
        </authorList>
    </citation>
    <scope>NUCLEOTIDE SEQUENCE [LARGE SCALE GENOMIC DNA]</scope>
    <source>
        <strain evidence="2 3">CCNWXJ 40-4</strain>
    </source>
</reference>
<dbReference type="RefSeq" id="WP_165028584.1">
    <property type="nucleotide sequence ID" value="NZ_JAAKZF010000016.1"/>
</dbReference>
<proteinExistence type="predicted"/>
<feature type="compositionally biased region" description="Basic and acidic residues" evidence="1">
    <location>
        <begin position="1"/>
        <end position="12"/>
    </location>
</feature>
<name>A0A6G4WDU6_9HYPH</name>
<protein>
    <submittedName>
        <fullName evidence="2">Uncharacterized protein</fullName>
    </submittedName>
</protein>
<dbReference type="Proteomes" id="UP001642900">
    <property type="component" value="Unassembled WGS sequence"/>
</dbReference>
<gene>
    <name evidence="2" type="ORF">G6N73_14175</name>
</gene>
<evidence type="ECO:0000313" key="2">
    <source>
        <dbReference type="EMBL" id="NGO52310.1"/>
    </source>
</evidence>
<dbReference type="EMBL" id="JAAKZF010000016">
    <property type="protein sequence ID" value="NGO52310.1"/>
    <property type="molecule type" value="Genomic_DNA"/>
</dbReference>
<organism evidence="2 3">
    <name type="scientific">Allomesorhizobium camelthorni</name>
    <dbReference type="NCBI Taxonomy" id="475069"/>
    <lineage>
        <taxon>Bacteria</taxon>
        <taxon>Pseudomonadati</taxon>
        <taxon>Pseudomonadota</taxon>
        <taxon>Alphaproteobacteria</taxon>
        <taxon>Hyphomicrobiales</taxon>
        <taxon>Phyllobacteriaceae</taxon>
        <taxon>Allomesorhizobium</taxon>
    </lineage>
</organism>
<evidence type="ECO:0000256" key="1">
    <source>
        <dbReference type="SAM" id="MobiDB-lite"/>
    </source>
</evidence>